<feature type="compositionally biased region" description="Polar residues" evidence="1">
    <location>
        <begin position="142"/>
        <end position="151"/>
    </location>
</feature>
<name>A0A2C6KVT1_9APIC</name>
<comment type="caution">
    <text evidence="3">The sequence shown here is derived from an EMBL/GenBank/DDBJ whole genome shotgun (WGS) entry which is preliminary data.</text>
</comment>
<keyword evidence="2" id="KW-1133">Transmembrane helix</keyword>
<keyword evidence="4" id="KW-1185">Reference proteome</keyword>
<dbReference type="RefSeq" id="XP_067922574.1">
    <property type="nucleotide sequence ID" value="XM_068065445.1"/>
</dbReference>
<evidence type="ECO:0008006" key="5">
    <source>
        <dbReference type="Google" id="ProtNLM"/>
    </source>
</evidence>
<evidence type="ECO:0000313" key="3">
    <source>
        <dbReference type="EMBL" id="PHJ20889.1"/>
    </source>
</evidence>
<sequence>MGRQPRRPSSLFFSFFPFSSCLIKERDEEIKSFDTSIGWIVKRNTSHSSSLLLLLPLFLFLLPLLLFRESSCYRSSSSYHHHHPWSLSVWKNPDLFLGREKAEKTENEFFFEILQRGEKKRRSESTKRRKKKNLEGDRRSRLGTTSQTTKAPSDEKFSSNDDLDMKKKKRKRKKKMKRKRKKRKRKKKKRKKKKTLDCDEISKTVHDELYSLLLLFHLGKRRDYRLYLRKQ</sequence>
<evidence type="ECO:0000256" key="1">
    <source>
        <dbReference type="SAM" id="MobiDB-lite"/>
    </source>
</evidence>
<dbReference type="EMBL" id="MIGC01002554">
    <property type="protein sequence ID" value="PHJ20889.1"/>
    <property type="molecule type" value="Genomic_DNA"/>
</dbReference>
<keyword evidence="2" id="KW-0812">Transmembrane</keyword>
<dbReference type="VEuPathDB" id="ToxoDB:CSUI_005268"/>
<dbReference type="AlphaFoldDB" id="A0A2C6KVT1"/>
<feature type="compositionally biased region" description="Basic residues" evidence="1">
    <location>
        <begin position="166"/>
        <end position="194"/>
    </location>
</feature>
<feature type="compositionally biased region" description="Basic and acidic residues" evidence="1">
    <location>
        <begin position="152"/>
        <end position="165"/>
    </location>
</feature>
<reference evidence="3 4" key="1">
    <citation type="journal article" date="2017" name="Int. J. Parasitol.">
        <title>The genome of the protozoan parasite Cystoisospora suis and a reverse vaccinology approach to identify vaccine candidates.</title>
        <authorList>
            <person name="Palmieri N."/>
            <person name="Shrestha A."/>
            <person name="Ruttkowski B."/>
            <person name="Beck T."/>
            <person name="Vogl C."/>
            <person name="Tomley F."/>
            <person name="Blake D.P."/>
            <person name="Joachim A."/>
        </authorList>
    </citation>
    <scope>NUCLEOTIDE SEQUENCE [LARGE SCALE GENOMIC DNA]</scope>
    <source>
        <strain evidence="3 4">Wien I</strain>
    </source>
</reference>
<organism evidence="3 4">
    <name type="scientific">Cystoisospora suis</name>
    <dbReference type="NCBI Taxonomy" id="483139"/>
    <lineage>
        <taxon>Eukaryota</taxon>
        <taxon>Sar</taxon>
        <taxon>Alveolata</taxon>
        <taxon>Apicomplexa</taxon>
        <taxon>Conoidasida</taxon>
        <taxon>Coccidia</taxon>
        <taxon>Eucoccidiorida</taxon>
        <taxon>Eimeriorina</taxon>
        <taxon>Sarcocystidae</taxon>
        <taxon>Cystoisospora</taxon>
    </lineage>
</organism>
<protein>
    <recommendedName>
        <fullName evidence="5">Transmembrane protein</fullName>
    </recommendedName>
</protein>
<evidence type="ECO:0000256" key="2">
    <source>
        <dbReference type="SAM" id="Phobius"/>
    </source>
</evidence>
<feature type="region of interest" description="Disordered" evidence="1">
    <location>
        <begin position="121"/>
        <end position="197"/>
    </location>
</feature>
<keyword evidence="2" id="KW-0472">Membrane</keyword>
<proteinExistence type="predicted"/>
<evidence type="ECO:0000313" key="4">
    <source>
        <dbReference type="Proteomes" id="UP000221165"/>
    </source>
</evidence>
<dbReference type="GeneID" id="94428656"/>
<gene>
    <name evidence="3" type="ORF">CSUI_005268</name>
</gene>
<accession>A0A2C6KVT1</accession>
<feature type="transmembrane region" description="Helical" evidence="2">
    <location>
        <begin position="47"/>
        <end position="67"/>
    </location>
</feature>
<dbReference type="Proteomes" id="UP000221165">
    <property type="component" value="Unassembled WGS sequence"/>
</dbReference>